<dbReference type="InterPro" id="IPR011006">
    <property type="entry name" value="CheY-like_superfamily"/>
</dbReference>
<comment type="caution">
    <text evidence="6">The sequence shown here is derived from an EMBL/GenBank/DDBJ whole genome shotgun (WGS) entry which is preliminary data.</text>
</comment>
<evidence type="ECO:0000313" key="6">
    <source>
        <dbReference type="EMBL" id="TQD41942.1"/>
    </source>
</evidence>
<dbReference type="InterPro" id="IPR000792">
    <property type="entry name" value="Tscrpt_reg_LuxR_C"/>
</dbReference>
<dbReference type="Pfam" id="PF00196">
    <property type="entry name" value="GerE"/>
    <property type="match status" value="1"/>
</dbReference>
<organism evidence="6 7">
    <name type="scientific">Actinomyces johnsonii</name>
    <dbReference type="NCBI Taxonomy" id="544581"/>
    <lineage>
        <taxon>Bacteria</taxon>
        <taxon>Bacillati</taxon>
        <taxon>Actinomycetota</taxon>
        <taxon>Actinomycetes</taxon>
        <taxon>Actinomycetales</taxon>
        <taxon>Actinomycetaceae</taxon>
        <taxon>Actinomyces</taxon>
    </lineage>
</organism>
<evidence type="ECO:0000256" key="2">
    <source>
        <dbReference type="ARBA" id="ARBA00023125"/>
    </source>
</evidence>
<keyword evidence="2" id="KW-0238">DNA-binding</keyword>
<dbReference type="PANTHER" id="PTHR43214">
    <property type="entry name" value="TWO-COMPONENT RESPONSE REGULATOR"/>
    <property type="match status" value="1"/>
</dbReference>
<protein>
    <submittedName>
        <fullName evidence="6">Response regulator transcription factor</fullName>
    </submittedName>
</protein>
<dbReference type="GO" id="GO:0006355">
    <property type="term" value="P:regulation of DNA-templated transcription"/>
    <property type="evidence" value="ECO:0007669"/>
    <property type="project" value="InterPro"/>
</dbReference>
<dbReference type="Pfam" id="PF00072">
    <property type="entry name" value="Response_reg"/>
    <property type="match status" value="1"/>
</dbReference>
<dbReference type="PROSITE" id="PS50043">
    <property type="entry name" value="HTH_LUXR_2"/>
    <property type="match status" value="1"/>
</dbReference>
<dbReference type="SUPFAM" id="SSF52172">
    <property type="entry name" value="CheY-like"/>
    <property type="match status" value="1"/>
</dbReference>
<dbReference type="SUPFAM" id="SSF46894">
    <property type="entry name" value="C-terminal effector domain of the bipartite response regulators"/>
    <property type="match status" value="1"/>
</dbReference>
<dbReference type="InterPro" id="IPR058245">
    <property type="entry name" value="NreC/VraR/RcsB-like_REC"/>
</dbReference>
<dbReference type="InterPro" id="IPR001789">
    <property type="entry name" value="Sig_transdc_resp-reg_receiver"/>
</dbReference>
<dbReference type="InterPro" id="IPR039420">
    <property type="entry name" value="WalR-like"/>
</dbReference>
<accession>A0A508A850</accession>
<gene>
    <name evidence="6" type="ORF">FK256_11945</name>
</gene>
<sequence>MICIGIADDDALVRHVLSTLLDTQEDISVAWTACDGSEALQLLKSPDHPAVRAILLDIQMPQMDGVSLATIVHEELPETAILILTTFTEKDLVERALAAGVNGFIAKEDPVESIAGAIRQAVEGNLVLSPSSSRHLRETENILSVKPTKTEQAETVPTRHVSGSPEFDHLSQREIDVLALMAEALPNKQIARRLNISEATVKTHVSALIAKLGVHDRVGAVVKAVRSGIV</sequence>
<dbReference type="EMBL" id="VICB01000020">
    <property type="protein sequence ID" value="TQD41942.1"/>
    <property type="molecule type" value="Genomic_DNA"/>
</dbReference>
<evidence type="ECO:0000256" key="3">
    <source>
        <dbReference type="PROSITE-ProRule" id="PRU00169"/>
    </source>
</evidence>
<feature type="domain" description="Response regulatory" evidence="5">
    <location>
        <begin position="3"/>
        <end position="122"/>
    </location>
</feature>
<dbReference type="CDD" id="cd06170">
    <property type="entry name" value="LuxR_C_like"/>
    <property type="match status" value="1"/>
</dbReference>
<dbReference type="GO" id="GO:0000160">
    <property type="term" value="P:phosphorelay signal transduction system"/>
    <property type="evidence" value="ECO:0007669"/>
    <property type="project" value="InterPro"/>
</dbReference>
<dbReference type="Proteomes" id="UP000319010">
    <property type="component" value="Unassembled WGS sequence"/>
</dbReference>
<dbReference type="GO" id="GO:0003677">
    <property type="term" value="F:DNA binding"/>
    <property type="evidence" value="ECO:0007669"/>
    <property type="project" value="UniProtKB-KW"/>
</dbReference>
<evidence type="ECO:0000256" key="1">
    <source>
        <dbReference type="ARBA" id="ARBA00022553"/>
    </source>
</evidence>
<dbReference type="SMART" id="SM00421">
    <property type="entry name" value="HTH_LUXR"/>
    <property type="match status" value="1"/>
</dbReference>
<evidence type="ECO:0000259" key="4">
    <source>
        <dbReference type="PROSITE" id="PS50043"/>
    </source>
</evidence>
<dbReference type="AlphaFoldDB" id="A0A508A850"/>
<evidence type="ECO:0000259" key="5">
    <source>
        <dbReference type="PROSITE" id="PS50110"/>
    </source>
</evidence>
<dbReference type="PROSITE" id="PS50110">
    <property type="entry name" value="RESPONSE_REGULATORY"/>
    <property type="match status" value="1"/>
</dbReference>
<dbReference type="RefSeq" id="WP_009232627.1">
    <property type="nucleotide sequence ID" value="NZ_JASPFB010000013.1"/>
</dbReference>
<keyword evidence="1 3" id="KW-0597">Phosphoprotein</keyword>
<dbReference type="InterPro" id="IPR016032">
    <property type="entry name" value="Sig_transdc_resp-reg_C-effctor"/>
</dbReference>
<name>A0A508A850_9ACTO</name>
<feature type="domain" description="HTH luxR-type" evidence="4">
    <location>
        <begin position="163"/>
        <end position="228"/>
    </location>
</feature>
<dbReference type="PRINTS" id="PR00038">
    <property type="entry name" value="HTHLUXR"/>
</dbReference>
<dbReference type="SMART" id="SM00448">
    <property type="entry name" value="REC"/>
    <property type="match status" value="1"/>
</dbReference>
<feature type="modified residue" description="4-aspartylphosphate" evidence="3">
    <location>
        <position position="57"/>
    </location>
</feature>
<dbReference type="CDD" id="cd17535">
    <property type="entry name" value="REC_NarL-like"/>
    <property type="match status" value="1"/>
</dbReference>
<proteinExistence type="predicted"/>
<dbReference type="Gene3D" id="3.40.50.2300">
    <property type="match status" value="1"/>
</dbReference>
<reference evidence="6 7" key="1">
    <citation type="submission" date="2019-06" db="EMBL/GenBank/DDBJ databases">
        <title>Draft genome sequence of Actinomyces johnsonii CCUG 34287T.</title>
        <authorList>
            <person name="Salva-Serra F."/>
            <person name="Cardew S."/>
            <person name="Moore E."/>
        </authorList>
    </citation>
    <scope>NUCLEOTIDE SEQUENCE [LARGE SCALE GENOMIC DNA]</scope>
    <source>
        <strain evidence="6 7">CCUG 34287</strain>
    </source>
</reference>
<evidence type="ECO:0000313" key="7">
    <source>
        <dbReference type="Proteomes" id="UP000319010"/>
    </source>
</evidence>